<accession>A0A9D3XWR1</accession>
<dbReference type="EMBL" id="JAHDVG010000463">
    <property type="protein sequence ID" value="KAH1187691.1"/>
    <property type="molecule type" value="Genomic_DNA"/>
</dbReference>
<name>A0A9D3XWR1_9SAUR</name>
<gene>
    <name evidence="1" type="ORF">KIL84_020440</name>
</gene>
<evidence type="ECO:0000313" key="2">
    <source>
        <dbReference type="Proteomes" id="UP000827986"/>
    </source>
</evidence>
<dbReference type="AlphaFoldDB" id="A0A9D3XWR1"/>
<protein>
    <submittedName>
        <fullName evidence="1">Uncharacterized protein</fullName>
    </submittedName>
</protein>
<reference evidence="1" key="1">
    <citation type="submission" date="2021-09" db="EMBL/GenBank/DDBJ databases">
        <title>The genome of Mauremys mutica provides insights into the evolution of semi-aquatic lifestyle.</title>
        <authorList>
            <person name="Gong S."/>
            <person name="Gao Y."/>
        </authorList>
    </citation>
    <scope>NUCLEOTIDE SEQUENCE</scope>
    <source>
        <strain evidence="1">MM-2020</strain>
        <tissue evidence="1">Muscle</tissue>
    </source>
</reference>
<keyword evidence="2" id="KW-1185">Reference proteome</keyword>
<evidence type="ECO:0000313" key="1">
    <source>
        <dbReference type="EMBL" id="KAH1187691.1"/>
    </source>
</evidence>
<organism evidence="1 2">
    <name type="scientific">Mauremys mutica</name>
    <name type="common">yellowpond turtle</name>
    <dbReference type="NCBI Taxonomy" id="74926"/>
    <lineage>
        <taxon>Eukaryota</taxon>
        <taxon>Metazoa</taxon>
        <taxon>Chordata</taxon>
        <taxon>Craniata</taxon>
        <taxon>Vertebrata</taxon>
        <taxon>Euteleostomi</taxon>
        <taxon>Archelosauria</taxon>
        <taxon>Testudinata</taxon>
        <taxon>Testudines</taxon>
        <taxon>Cryptodira</taxon>
        <taxon>Durocryptodira</taxon>
        <taxon>Testudinoidea</taxon>
        <taxon>Geoemydidae</taxon>
        <taxon>Geoemydinae</taxon>
        <taxon>Mauremys</taxon>
    </lineage>
</organism>
<comment type="caution">
    <text evidence="1">The sequence shown here is derived from an EMBL/GenBank/DDBJ whole genome shotgun (WGS) entry which is preliminary data.</text>
</comment>
<sequence length="108" mass="12272">MAAELVRRASFASRGLILFDYHSVTWGSEGWEIPHGPRQQNNIAEPEMCHTRLTEPRLWVTQRPPARETTAIGKLLGWNLNPPVTNPLRRCCRRPSKHSLLLCLAGAY</sequence>
<dbReference type="Proteomes" id="UP000827986">
    <property type="component" value="Unassembled WGS sequence"/>
</dbReference>
<proteinExistence type="predicted"/>